<name>A0A0C3E6A1_9AGAM</name>
<reference evidence="1 2" key="1">
    <citation type="submission" date="2014-04" db="EMBL/GenBank/DDBJ databases">
        <authorList>
            <consortium name="DOE Joint Genome Institute"/>
            <person name="Kuo A."/>
            <person name="Kohler A."/>
            <person name="Nagy L.G."/>
            <person name="Floudas D."/>
            <person name="Copeland A."/>
            <person name="Barry K.W."/>
            <person name="Cichocki N."/>
            <person name="Veneault-Fourrey C."/>
            <person name="LaButti K."/>
            <person name="Lindquist E.A."/>
            <person name="Lipzen A."/>
            <person name="Lundell T."/>
            <person name="Morin E."/>
            <person name="Murat C."/>
            <person name="Sun H."/>
            <person name="Tunlid A."/>
            <person name="Henrissat B."/>
            <person name="Grigoriev I.V."/>
            <person name="Hibbett D.S."/>
            <person name="Martin F."/>
            <person name="Nordberg H.P."/>
            <person name="Cantor M.N."/>
            <person name="Hua S.X."/>
        </authorList>
    </citation>
    <scope>NUCLEOTIDE SEQUENCE [LARGE SCALE GENOMIC DNA]</scope>
    <source>
        <strain evidence="1 2">Foug A</strain>
    </source>
</reference>
<accession>A0A0C3E6A1</accession>
<gene>
    <name evidence="1" type="ORF">SCLCIDRAFT_1209750</name>
</gene>
<dbReference type="AlphaFoldDB" id="A0A0C3E6A1"/>
<protein>
    <submittedName>
        <fullName evidence="1">Uncharacterized protein</fullName>
    </submittedName>
</protein>
<keyword evidence="2" id="KW-1185">Reference proteome</keyword>
<evidence type="ECO:0000313" key="2">
    <source>
        <dbReference type="Proteomes" id="UP000053989"/>
    </source>
</evidence>
<dbReference type="OrthoDB" id="3265515at2759"/>
<reference evidence="2" key="2">
    <citation type="submission" date="2015-01" db="EMBL/GenBank/DDBJ databases">
        <title>Evolutionary Origins and Diversification of the Mycorrhizal Mutualists.</title>
        <authorList>
            <consortium name="DOE Joint Genome Institute"/>
            <consortium name="Mycorrhizal Genomics Consortium"/>
            <person name="Kohler A."/>
            <person name="Kuo A."/>
            <person name="Nagy L.G."/>
            <person name="Floudas D."/>
            <person name="Copeland A."/>
            <person name="Barry K.W."/>
            <person name="Cichocki N."/>
            <person name="Veneault-Fourrey C."/>
            <person name="LaButti K."/>
            <person name="Lindquist E.A."/>
            <person name="Lipzen A."/>
            <person name="Lundell T."/>
            <person name="Morin E."/>
            <person name="Murat C."/>
            <person name="Riley R."/>
            <person name="Ohm R."/>
            <person name="Sun H."/>
            <person name="Tunlid A."/>
            <person name="Henrissat B."/>
            <person name="Grigoriev I.V."/>
            <person name="Hibbett D.S."/>
            <person name="Martin F."/>
        </authorList>
    </citation>
    <scope>NUCLEOTIDE SEQUENCE [LARGE SCALE GENOMIC DNA]</scope>
    <source>
        <strain evidence="2">Foug A</strain>
    </source>
</reference>
<proteinExistence type="predicted"/>
<evidence type="ECO:0000313" key="1">
    <source>
        <dbReference type="EMBL" id="KIM68320.1"/>
    </source>
</evidence>
<dbReference type="EMBL" id="KN822010">
    <property type="protein sequence ID" value="KIM68320.1"/>
    <property type="molecule type" value="Genomic_DNA"/>
</dbReference>
<dbReference type="Proteomes" id="UP000053989">
    <property type="component" value="Unassembled WGS sequence"/>
</dbReference>
<organism evidence="1 2">
    <name type="scientific">Scleroderma citrinum Foug A</name>
    <dbReference type="NCBI Taxonomy" id="1036808"/>
    <lineage>
        <taxon>Eukaryota</taxon>
        <taxon>Fungi</taxon>
        <taxon>Dikarya</taxon>
        <taxon>Basidiomycota</taxon>
        <taxon>Agaricomycotina</taxon>
        <taxon>Agaricomycetes</taxon>
        <taxon>Agaricomycetidae</taxon>
        <taxon>Boletales</taxon>
        <taxon>Sclerodermatineae</taxon>
        <taxon>Sclerodermataceae</taxon>
        <taxon>Scleroderma</taxon>
    </lineage>
</organism>
<dbReference type="HOGENOM" id="CLU_3107781_0_0_1"/>
<dbReference type="InParanoid" id="A0A0C3E6A1"/>
<sequence>MLHQHIEIAWAPDHNNIVGNERADAPAQVATELIVGEYYKRYVPTEDRSCS</sequence>